<keyword evidence="2" id="KW-0812">Transmembrane</keyword>
<reference evidence="5" key="1">
    <citation type="submission" date="2016-03" db="EMBL/GenBank/DDBJ databases">
        <authorList>
            <person name="Guldener U."/>
        </authorList>
    </citation>
    <scope>NUCLEOTIDE SEQUENCE [LARGE SCALE GENOMIC DNA]</scope>
    <source>
        <strain evidence="5">04CH-RAC-A.6.1</strain>
    </source>
</reference>
<name>A0A1E1LBT5_9HELO</name>
<evidence type="ECO:0000313" key="5">
    <source>
        <dbReference type="Proteomes" id="UP000178912"/>
    </source>
</evidence>
<protein>
    <submittedName>
        <fullName evidence="4">Uncharacterized protein</fullName>
    </submittedName>
</protein>
<keyword evidence="5" id="KW-1185">Reference proteome</keyword>
<accession>A0A1E1LBT5</accession>
<feature type="compositionally biased region" description="Low complexity" evidence="1">
    <location>
        <begin position="173"/>
        <end position="183"/>
    </location>
</feature>
<proteinExistence type="predicted"/>
<evidence type="ECO:0000256" key="1">
    <source>
        <dbReference type="SAM" id="MobiDB-lite"/>
    </source>
</evidence>
<evidence type="ECO:0000256" key="3">
    <source>
        <dbReference type="SAM" id="SignalP"/>
    </source>
</evidence>
<dbReference type="AlphaFoldDB" id="A0A1E1LBT5"/>
<evidence type="ECO:0000256" key="2">
    <source>
        <dbReference type="SAM" id="Phobius"/>
    </source>
</evidence>
<keyword evidence="2" id="KW-1133">Transmembrane helix</keyword>
<dbReference type="Proteomes" id="UP000178912">
    <property type="component" value="Unassembled WGS sequence"/>
</dbReference>
<feature type="signal peptide" evidence="3">
    <location>
        <begin position="1"/>
        <end position="21"/>
    </location>
</feature>
<gene>
    <name evidence="4" type="ORF">RAG0_13252</name>
</gene>
<feature type="transmembrane region" description="Helical" evidence="2">
    <location>
        <begin position="82"/>
        <end position="106"/>
    </location>
</feature>
<keyword evidence="2" id="KW-0472">Membrane</keyword>
<keyword evidence="3" id="KW-0732">Signal</keyword>
<feature type="compositionally biased region" description="Basic and acidic residues" evidence="1">
    <location>
        <begin position="119"/>
        <end position="129"/>
    </location>
</feature>
<sequence length="183" mass="20053">MKLPIILLYVFVVTVTSLAIGAPTLRDPTSLAVIQHYHLTHKHAIQSRVEHASKSEKGDGTSKGDKKEWNGFLKLNFKHGTMFVIVMVCAALFVTQIGCLILFYGYKFPMPFYRKHQEEKAEKEKEDGGKGASGPAKMFDDSPPLPPSNSTQPLCRDNAPTDRDGGNSGGGFTSAFSAGDTYR</sequence>
<organism evidence="4 5">
    <name type="scientific">Rhynchosporium agropyri</name>
    <dbReference type="NCBI Taxonomy" id="914238"/>
    <lineage>
        <taxon>Eukaryota</taxon>
        <taxon>Fungi</taxon>
        <taxon>Dikarya</taxon>
        <taxon>Ascomycota</taxon>
        <taxon>Pezizomycotina</taxon>
        <taxon>Leotiomycetes</taxon>
        <taxon>Helotiales</taxon>
        <taxon>Ploettnerulaceae</taxon>
        <taxon>Rhynchosporium</taxon>
    </lineage>
</organism>
<feature type="region of interest" description="Disordered" evidence="1">
    <location>
        <begin position="119"/>
        <end position="183"/>
    </location>
</feature>
<dbReference type="EMBL" id="FJUX01000101">
    <property type="protein sequence ID" value="CZT08013.1"/>
    <property type="molecule type" value="Genomic_DNA"/>
</dbReference>
<evidence type="ECO:0000313" key="4">
    <source>
        <dbReference type="EMBL" id="CZT08013.1"/>
    </source>
</evidence>
<feature type="chain" id="PRO_5009446926" evidence="3">
    <location>
        <begin position="22"/>
        <end position="183"/>
    </location>
</feature>